<evidence type="ECO:0000256" key="1">
    <source>
        <dbReference type="ARBA" id="ARBA00006738"/>
    </source>
</evidence>
<dbReference type="Proteomes" id="UP000245283">
    <property type="component" value="Unassembled WGS sequence"/>
</dbReference>
<dbReference type="Pfam" id="PF02021">
    <property type="entry name" value="UPF0102"/>
    <property type="match status" value="1"/>
</dbReference>
<dbReference type="GO" id="GO:0003676">
    <property type="term" value="F:nucleic acid binding"/>
    <property type="evidence" value="ECO:0007669"/>
    <property type="project" value="InterPro"/>
</dbReference>
<dbReference type="RefSeq" id="WP_109094224.1">
    <property type="nucleotide sequence ID" value="NZ_QETB01000005.1"/>
</dbReference>
<sequence length="156" mass="17894">MSTASSAVETPHILRPPYRDEQIDLGKEWDPPELRCGSTTQELGVWGEEVAYRHLRARSIQILERNWRCRRGEIDLICYDPARGSIFACEVKTRRDHGRVPAIESISRAKLARLRQLLAFWISTHNMHAELLEIDVIAITVSADHSWNLCHIEGVL</sequence>
<dbReference type="EMBL" id="QETB01000005">
    <property type="protein sequence ID" value="PWF25735.1"/>
    <property type="molecule type" value="Genomic_DNA"/>
</dbReference>
<dbReference type="OrthoDB" id="9794876at2"/>
<keyword evidence="4" id="KW-1185">Reference proteome</keyword>
<comment type="caution">
    <text evidence="3">The sequence shown here is derived from an EMBL/GenBank/DDBJ whole genome shotgun (WGS) entry which is preliminary data.</text>
</comment>
<dbReference type="PANTHER" id="PTHR34039:SF1">
    <property type="entry name" value="UPF0102 PROTEIN YRAN"/>
    <property type="match status" value="1"/>
</dbReference>
<gene>
    <name evidence="3" type="ORF">DD236_09840</name>
</gene>
<dbReference type="SUPFAM" id="SSF52980">
    <property type="entry name" value="Restriction endonuclease-like"/>
    <property type="match status" value="1"/>
</dbReference>
<dbReference type="PANTHER" id="PTHR34039">
    <property type="entry name" value="UPF0102 PROTEIN YRAN"/>
    <property type="match status" value="1"/>
</dbReference>
<name>A0A2V1K8E1_9ACTO</name>
<evidence type="ECO:0000313" key="4">
    <source>
        <dbReference type="Proteomes" id="UP000245283"/>
    </source>
</evidence>
<proteinExistence type="inferred from homology"/>
<dbReference type="InterPro" id="IPR003509">
    <property type="entry name" value="UPF0102_YraN-like"/>
</dbReference>
<evidence type="ECO:0000313" key="3">
    <source>
        <dbReference type="EMBL" id="PWF25735.1"/>
    </source>
</evidence>
<comment type="similarity">
    <text evidence="1 2">Belongs to the UPF0102 family.</text>
</comment>
<evidence type="ECO:0000256" key="2">
    <source>
        <dbReference type="HAMAP-Rule" id="MF_00048"/>
    </source>
</evidence>
<accession>A0A2V1K8E1</accession>
<dbReference type="CDD" id="cd20736">
    <property type="entry name" value="PoNe_Nuclease"/>
    <property type="match status" value="1"/>
</dbReference>
<dbReference type="HAMAP" id="MF_00048">
    <property type="entry name" value="UPF0102"/>
    <property type="match status" value="1"/>
</dbReference>
<organism evidence="3 4">
    <name type="scientific">Ancrocorticia populi</name>
    <dbReference type="NCBI Taxonomy" id="2175228"/>
    <lineage>
        <taxon>Bacteria</taxon>
        <taxon>Bacillati</taxon>
        <taxon>Actinomycetota</taxon>
        <taxon>Actinomycetes</taxon>
        <taxon>Actinomycetales</taxon>
        <taxon>Actinomycetaceae</taxon>
        <taxon>Ancrocorticia</taxon>
    </lineage>
</organism>
<dbReference type="Gene3D" id="3.40.1350.10">
    <property type="match status" value="1"/>
</dbReference>
<dbReference type="InterPro" id="IPR011335">
    <property type="entry name" value="Restrct_endonuc-II-like"/>
</dbReference>
<dbReference type="InterPro" id="IPR011856">
    <property type="entry name" value="tRNA_endonuc-like_dom_sf"/>
</dbReference>
<dbReference type="AlphaFoldDB" id="A0A2V1K8E1"/>
<reference evidence="4" key="1">
    <citation type="submission" date="2018-05" db="EMBL/GenBank/DDBJ databases">
        <authorList>
            <person name="Li Y."/>
        </authorList>
    </citation>
    <scope>NUCLEOTIDE SEQUENCE [LARGE SCALE GENOMIC DNA]</scope>
    <source>
        <strain evidence="4">sk1b4</strain>
    </source>
</reference>
<protein>
    <recommendedName>
        <fullName evidence="2">UPF0102 protein DD236_09840</fullName>
    </recommendedName>
</protein>